<dbReference type="EnsemblMetazoa" id="Aqu2.1.43435_001">
    <property type="protein sequence ID" value="Aqu2.1.43435_001"/>
    <property type="gene ID" value="Aqu2.1.43435"/>
</dbReference>
<dbReference type="AlphaFoldDB" id="A0A1X7VUA2"/>
<evidence type="ECO:0000313" key="1">
    <source>
        <dbReference type="EnsemblMetazoa" id="Aqu2.1.43435_001"/>
    </source>
</evidence>
<organism evidence="1">
    <name type="scientific">Amphimedon queenslandica</name>
    <name type="common">Sponge</name>
    <dbReference type="NCBI Taxonomy" id="400682"/>
    <lineage>
        <taxon>Eukaryota</taxon>
        <taxon>Metazoa</taxon>
        <taxon>Porifera</taxon>
        <taxon>Demospongiae</taxon>
        <taxon>Heteroscleromorpha</taxon>
        <taxon>Haplosclerida</taxon>
        <taxon>Niphatidae</taxon>
        <taxon>Amphimedon</taxon>
    </lineage>
</organism>
<proteinExistence type="predicted"/>
<sequence length="75" mass="8366">MKVNGDGGIKAPWNDFVDTYFIVCHIKMCICFPIDIEKIKLRHDGQLDGPKGSGRDLLVKAREVVTCATKITTML</sequence>
<dbReference type="InParanoid" id="A0A1X7VUA2"/>
<accession>A0A1X7VUA2</accession>
<name>A0A1X7VUA2_AMPQE</name>
<reference evidence="1" key="1">
    <citation type="submission" date="2017-05" db="UniProtKB">
        <authorList>
            <consortium name="EnsemblMetazoa"/>
        </authorList>
    </citation>
    <scope>IDENTIFICATION</scope>
</reference>
<protein>
    <submittedName>
        <fullName evidence="1">Uncharacterized protein</fullName>
    </submittedName>
</protein>